<dbReference type="InterPro" id="IPR007306">
    <property type="entry name" value="Rit1"/>
</dbReference>
<proteinExistence type="predicted"/>
<protein>
    <submittedName>
        <fullName evidence="3">Initiator tRNA phosphoribosyl transferase</fullName>
    </submittedName>
</protein>
<dbReference type="InterPro" id="IPR029021">
    <property type="entry name" value="Prot-tyrosine_phosphatase-like"/>
</dbReference>
<gene>
    <name evidence="3" type="ORF">BCV70DRAFT_140889</name>
</gene>
<dbReference type="SUPFAM" id="SSF52799">
    <property type="entry name" value="(Phosphotyrosine protein) phosphatases II"/>
    <property type="match status" value="1"/>
</dbReference>
<feature type="non-terminal residue" evidence="3">
    <location>
        <position position="1"/>
    </location>
</feature>
<evidence type="ECO:0000259" key="1">
    <source>
        <dbReference type="Pfam" id="PF04179"/>
    </source>
</evidence>
<dbReference type="Pfam" id="PF04179">
    <property type="entry name" value="Init_tRNA_PT"/>
    <property type="match status" value="1"/>
</dbReference>
<feature type="domain" description="Rit1 N-terminal" evidence="2">
    <location>
        <begin position="15"/>
        <end position="287"/>
    </location>
</feature>
<dbReference type="PANTHER" id="PTHR31811:SF0">
    <property type="entry name" value="TRNA A64-2'-O-RIBOSYLPHOSPHATE TRANSFERASE"/>
    <property type="match status" value="1"/>
</dbReference>
<name>A0A317XT34_9BASI</name>
<sequence length="513" mass="56675">AKEQAHSSWHASERLKRESRHIYNRLHSISSDSDFVRRIASIFPNLLLTANLRCGAWYTPPDITSAVSYFKSTDGHTHQWGFSLKRSNLHVLPAILEAGGCIIVDSTTRGKSMPDALSKTIPIWCAVLNRASHRKYKTPSADQLDLITPTFMIPPTEHDQIDQRIEGFVNAFVASDLDVPRLDAPLKPFFVTPQTHIERAEDICQLDGRFVPVILLAASRFIAESTDLLPAILSSNKDCEDSIYVQGAGDDHENWARGLTPDMFWTHHTQLLKCSKVSIEGLVDQLVTRFQASTTVSQSHWFTPTGSLTQQLESLSVVRDVFTETAIGSTGLYVGRRAVEHVFSSDELKRFGLIIHMADGGAATNFGRSLSSGKGDAAAGEITSAEPTPQIVRVPLQSNKKGLSGMRIHFPVAIDAIRAALAKQQEPILICCPDGKDLSGSLAIAALASCFDENRSLIDDDATRAQHLLNLTKDDTKRRLQWLVSADPKCSPSRAFLLRVNEILLSAKYRQDR</sequence>
<dbReference type="AlphaFoldDB" id="A0A317XT34"/>
<feature type="domain" description="Rit1 DUSP-like" evidence="1">
    <location>
        <begin position="391"/>
        <end position="504"/>
    </location>
</feature>
<accession>A0A317XT34</accession>
<dbReference type="InterPro" id="IPR033449">
    <property type="entry name" value="Rit1_N"/>
</dbReference>
<keyword evidence="3" id="KW-0808">Transferase</keyword>
<evidence type="ECO:0000259" key="2">
    <source>
        <dbReference type="Pfam" id="PF17184"/>
    </source>
</evidence>
<dbReference type="Proteomes" id="UP000246740">
    <property type="component" value="Unassembled WGS sequence"/>
</dbReference>
<evidence type="ECO:0000313" key="3">
    <source>
        <dbReference type="EMBL" id="PWZ00509.1"/>
    </source>
</evidence>
<dbReference type="Gene3D" id="3.90.190.10">
    <property type="entry name" value="Protein tyrosine phosphatase superfamily"/>
    <property type="match status" value="1"/>
</dbReference>
<dbReference type="EMBL" id="KZ819192">
    <property type="protein sequence ID" value="PWZ00509.1"/>
    <property type="molecule type" value="Genomic_DNA"/>
</dbReference>
<dbReference type="PANTHER" id="PTHR31811">
    <property type="entry name" value="TRNA A64-2'-O-RIBOSYLPHOSPHATE TRANSFERASE"/>
    <property type="match status" value="1"/>
</dbReference>
<evidence type="ECO:0000313" key="4">
    <source>
        <dbReference type="Proteomes" id="UP000246740"/>
    </source>
</evidence>
<dbReference type="InParanoid" id="A0A317XT34"/>
<reference evidence="3 4" key="1">
    <citation type="journal article" date="2018" name="Mol. Biol. Evol.">
        <title>Broad Genomic Sampling Reveals a Smut Pathogenic Ancestry of the Fungal Clade Ustilaginomycotina.</title>
        <authorList>
            <person name="Kijpornyongpan T."/>
            <person name="Mondo S.J."/>
            <person name="Barry K."/>
            <person name="Sandor L."/>
            <person name="Lee J."/>
            <person name="Lipzen A."/>
            <person name="Pangilinan J."/>
            <person name="LaButti K."/>
            <person name="Hainaut M."/>
            <person name="Henrissat B."/>
            <person name="Grigoriev I.V."/>
            <person name="Spatafora J.W."/>
            <person name="Aime M.C."/>
        </authorList>
    </citation>
    <scope>NUCLEOTIDE SEQUENCE [LARGE SCALE GENOMIC DNA]</scope>
    <source>
        <strain evidence="3 4">MCA 3645</strain>
    </source>
</reference>
<dbReference type="GO" id="GO:0005737">
    <property type="term" value="C:cytoplasm"/>
    <property type="evidence" value="ECO:0007669"/>
    <property type="project" value="TreeGrafter"/>
</dbReference>
<dbReference type="GO" id="GO:0019988">
    <property type="term" value="P:charged-tRNA amino acid modification"/>
    <property type="evidence" value="ECO:0007669"/>
    <property type="project" value="InterPro"/>
</dbReference>
<feature type="non-terminal residue" evidence="3">
    <location>
        <position position="513"/>
    </location>
</feature>
<dbReference type="PIRSF" id="PIRSF007747">
    <property type="entry name" value="Ribosyl_Ptfrase"/>
    <property type="match status" value="1"/>
</dbReference>
<dbReference type="InterPro" id="IPR033421">
    <property type="entry name" value="Rit1_DUSP-like"/>
</dbReference>
<dbReference type="GO" id="GO:0043399">
    <property type="term" value="F:tRNA adenosine(64)-2'-O-ribosylphosphate transferase activity"/>
    <property type="evidence" value="ECO:0007669"/>
    <property type="project" value="InterPro"/>
</dbReference>
<dbReference type="OrthoDB" id="45256at2759"/>
<keyword evidence="4" id="KW-1185">Reference proteome</keyword>
<dbReference type="FunCoup" id="A0A317XT34">
    <property type="interactions" value="18"/>
</dbReference>
<organism evidence="3 4">
    <name type="scientific">Testicularia cyperi</name>
    <dbReference type="NCBI Taxonomy" id="1882483"/>
    <lineage>
        <taxon>Eukaryota</taxon>
        <taxon>Fungi</taxon>
        <taxon>Dikarya</taxon>
        <taxon>Basidiomycota</taxon>
        <taxon>Ustilaginomycotina</taxon>
        <taxon>Ustilaginomycetes</taxon>
        <taxon>Ustilaginales</taxon>
        <taxon>Anthracoideaceae</taxon>
        <taxon>Testicularia</taxon>
    </lineage>
</organism>
<dbReference type="Pfam" id="PF17184">
    <property type="entry name" value="Rit1_C"/>
    <property type="match status" value="1"/>
</dbReference>